<reference evidence="2 3" key="1">
    <citation type="journal article" date="2018" name="Nat. Ecol. Evol.">
        <title>Pezizomycetes genomes reveal the molecular basis of ectomycorrhizal truffle lifestyle.</title>
        <authorList>
            <person name="Murat C."/>
            <person name="Payen T."/>
            <person name="Noel B."/>
            <person name="Kuo A."/>
            <person name="Morin E."/>
            <person name="Chen J."/>
            <person name="Kohler A."/>
            <person name="Krizsan K."/>
            <person name="Balestrini R."/>
            <person name="Da Silva C."/>
            <person name="Montanini B."/>
            <person name="Hainaut M."/>
            <person name="Levati E."/>
            <person name="Barry K.W."/>
            <person name="Belfiori B."/>
            <person name="Cichocki N."/>
            <person name="Clum A."/>
            <person name="Dockter R.B."/>
            <person name="Fauchery L."/>
            <person name="Guy J."/>
            <person name="Iotti M."/>
            <person name="Le Tacon F."/>
            <person name="Lindquist E.A."/>
            <person name="Lipzen A."/>
            <person name="Malagnac F."/>
            <person name="Mello A."/>
            <person name="Molinier V."/>
            <person name="Miyauchi S."/>
            <person name="Poulain J."/>
            <person name="Riccioni C."/>
            <person name="Rubini A."/>
            <person name="Sitrit Y."/>
            <person name="Splivallo R."/>
            <person name="Traeger S."/>
            <person name="Wang M."/>
            <person name="Zifcakova L."/>
            <person name="Wipf D."/>
            <person name="Zambonelli A."/>
            <person name="Paolocci F."/>
            <person name="Nowrousian M."/>
            <person name="Ottonello S."/>
            <person name="Baldrian P."/>
            <person name="Spatafora J.W."/>
            <person name="Henrissat B."/>
            <person name="Nagy L.G."/>
            <person name="Aury J.M."/>
            <person name="Wincker P."/>
            <person name="Grigoriev I.V."/>
            <person name="Bonfante P."/>
            <person name="Martin F.M."/>
        </authorList>
    </citation>
    <scope>NUCLEOTIDE SEQUENCE [LARGE SCALE GENOMIC DNA]</scope>
    <source>
        <strain evidence="2 3">RN42</strain>
    </source>
</reference>
<evidence type="ECO:0000313" key="2">
    <source>
        <dbReference type="EMBL" id="RPA76952.1"/>
    </source>
</evidence>
<gene>
    <name evidence="2" type="ORF">BJ508DRAFT_179359</name>
</gene>
<sequence>MTSIKRQEELKDPLQHTSSKQKFGTGFSGDLLWLLHRNKQGTQRNQRQSTYLQSSSSGFSDSTETLISLPRLVGLEKFTSKLLYFQLYRYNVLSELEELHRDSMELACEIHKAIPGVLQEVEELPPQLKTSVLFRTLLYDQYNMLSRHDTVRQPTTRAKKLCKLFSMLRIEFIGRPVGETSTSRTKANAVPRVFLIGHAGDASERGYDPSASISSGASLGIFKDTEYTPIILGLKKPDKLKPFVKAMKQLEVRWNFTNRRRFILWKKIRKFALKLQRSVANIDGELASLYDGFGMKNVFQEVLDGTAQEVASL</sequence>
<feature type="region of interest" description="Disordered" evidence="1">
    <location>
        <begin position="1"/>
        <end position="23"/>
    </location>
</feature>
<feature type="compositionally biased region" description="Basic and acidic residues" evidence="1">
    <location>
        <begin position="1"/>
        <end position="14"/>
    </location>
</feature>
<protein>
    <submittedName>
        <fullName evidence="2">Uncharacterized protein</fullName>
    </submittedName>
</protein>
<organism evidence="2 3">
    <name type="scientific">Ascobolus immersus RN42</name>
    <dbReference type="NCBI Taxonomy" id="1160509"/>
    <lineage>
        <taxon>Eukaryota</taxon>
        <taxon>Fungi</taxon>
        <taxon>Dikarya</taxon>
        <taxon>Ascomycota</taxon>
        <taxon>Pezizomycotina</taxon>
        <taxon>Pezizomycetes</taxon>
        <taxon>Pezizales</taxon>
        <taxon>Ascobolaceae</taxon>
        <taxon>Ascobolus</taxon>
    </lineage>
</organism>
<dbReference type="AlphaFoldDB" id="A0A3N4HT00"/>
<accession>A0A3N4HT00</accession>
<keyword evidence="3" id="KW-1185">Reference proteome</keyword>
<evidence type="ECO:0000313" key="3">
    <source>
        <dbReference type="Proteomes" id="UP000275078"/>
    </source>
</evidence>
<name>A0A3N4HT00_ASCIM</name>
<dbReference type="EMBL" id="ML119734">
    <property type="protein sequence ID" value="RPA76952.1"/>
    <property type="molecule type" value="Genomic_DNA"/>
</dbReference>
<evidence type="ECO:0000256" key="1">
    <source>
        <dbReference type="SAM" id="MobiDB-lite"/>
    </source>
</evidence>
<proteinExistence type="predicted"/>
<dbReference type="Proteomes" id="UP000275078">
    <property type="component" value="Unassembled WGS sequence"/>
</dbReference>